<keyword evidence="4 8" id="KW-0378">Hydrolase</keyword>
<dbReference type="Pfam" id="PF01532">
    <property type="entry name" value="Glyco_hydro_47"/>
    <property type="match status" value="1"/>
</dbReference>
<comment type="pathway">
    <text evidence="2">Protein modification; protein glycosylation.</text>
</comment>
<evidence type="ECO:0000313" key="10">
    <source>
        <dbReference type="EMBL" id="KAH7368546.1"/>
    </source>
</evidence>
<evidence type="ECO:0000256" key="3">
    <source>
        <dbReference type="ARBA" id="ARBA00007658"/>
    </source>
</evidence>
<feature type="binding site" evidence="6">
    <location>
        <position position="594"/>
    </location>
    <ligand>
        <name>Ca(2+)</name>
        <dbReference type="ChEBI" id="CHEBI:29108"/>
    </ligand>
</feature>
<dbReference type="InterPro" id="IPR012341">
    <property type="entry name" value="6hp_glycosidase-like_sf"/>
</dbReference>
<dbReference type="GO" id="GO:0036503">
    <property type="term" value="P:ERAD pathway"/>
    <property type="evidence" value="ECO:0007669"/>
    <property type="project" value="UniProtKB-ARBA"/>
</dbReference>
<keyword evidence="8" id="KW-0326">Glycosidase</keyword>
<accession>A0A8K0TMZ0</accession>
<dbReference type="Proteomes" id="UP000813385">
    <property type="component" value="Unassembled WGS sequence"/>
</dbReference>
<evidence type="ECO:0000256" key="7">
    <source>
        <dbReference type="PIRSR" id="PIRSR601382-3"/>
    </source>
</evidence>
<keyword evidence="6" id="KW-0106">Calcium</keyword>
<evidence type="ECO:0000256" key="5">
    <source>
        <dbReference type="ARBA" id="ARBA00023157"/>
    </source>
</evidence>
<comment type="cofactor">
    <cofactor evidence="1 6">
        <name>Ca(2+)</name>
        <dbReference type="ChEBI" id="CHEBI:29108"/>
    </cofactor>
</comment>
<evidence type="ECO:0000256" key="9">
    <source>
        <dbReference type="SAM" id="SignalP"/>
    </source>
</evidence>
<dbReference type="InterPro" id="IPR001382">
    <property type="entry name" value="Glyco_hydro_47"/>
</dbReference>
<keyword evidence="6" id="KW-0479">Metal-binding</keyword>
<evidence type="ECO:0000313" key="11">
    <source>
        <dbReference type="Proteomes" id="UP000813385"/>
    </source>
</evidence>
<gene>
    <name evidence="10" type="ORF">B0T11DRAFT_310285</name>
</gene>
<feature type="signal peptide" evidence="9">
    <location>
        <begin position="1"/>
        <end position="29"/>
    </location>
</feature>
<dbReference type="EMBL" id="JAGPXD010000002">
    <property type="protein sequence ID" value="KAH7368546.1"/>
    <property type="molecule type" value="Genomic_DNA"/>
</dbReference>
<evidence type="ECO:0000256" key="4">
    <source>
        <dbReference type="ARBA" id="ARBA00022801"/>
    </source>
</evidence>
<keyword evidence="5 7" id="KW-1015">Disulfide bond</keyword>
<evidence type="ECO:0000256" key="2">
    <source>
        <dbReference type="ARBA" id="ARBA00004922"/>
    </source>
</evidence>
<dbReference type="Gene3D" id="1.50.10.10">
    <property type="match status" value="1"/>
</dbReference>
<dbReference type="GO" id="GO:0005975">
    <property type="term" value="P:carbohydrate metabolic process"/>
    <property type="evidence" value="ECO:0007669"/>
    <property type="project" value="InterPro"/>
</dbReference>
<name>A0A8K0TMZ0_9PEZI</name>
<evidence type="ECO:0000256" key="6">
    <source>
        <dbReference type="PIRSR" id="PIRSR601382-2"/>
    </source>
</evidence>
<protein>
    <recommendedName>
        <fullName evidence="8">alpha-1,2-Mannosidase</fullName>
        <ecNumber evidence="8">3.2.1.-</ecNumber>
    </recommendedName>
</protein>
<evidence type="ECO:0000256" key="1">
    <source>
        <dbReference type="ARBA" id="ARBA00001913"/>
    </source>
</evidence>
<dbReference type="InterPro" id="IPR036026">
    <property type="entry name" value="Seven-hairpin_glycosidases"/>
</dbReference>
<keyword evidence="11" id="KW-1185">Reference proteome</keyword>
<dbReference type="PANTHER" id="PTHR11742">
    <property type="entry name" value="MANNOSYL-OLIGOSACCHARIDE ALPHA-1,2-MANNOSIDASE-RELATED"/>
    <property type="match status" value="1"/>
</dbReference>
<comment type="caution">
    <text evidence="10">The sequence shown here is derived from an EMBL/GenBank/DDBJ whole genome shotgun (WGS) entry which is preliminary data.</text>
</comment>
<dbReference type="AlphaFoldDB" id="A0A8K0TMZ0"/>
<feature type="disulfide bond" evidence="7">
    <location>
        <begin position="402"/>
        <end position="431"/>
    </location>
</feature>
<dbReference type="GO" id="GO:0005509">
    <property type="term" value="F:calcium ion binding"/>
    <property type="evidence" value="ECO:0007669"/>
    <property type="project" value="InterPro"/>
</dbReference>
<sequence>MASPSASRCQPRLVLGMLCLAVLFSVTLVARECSPLPSTYSPVHEPESYTVPEWYPLPERYPVPEDEMATLPRTGPLRLPRVQHDFTAEKKKLELRRHIHASAETQERQQAVKAVFQKAWSAYTRLAWGCDELRPISQTCANFHNGWGAAIVDSLDSLWMMGMHDEFQQAVDFVAHIDWTNSTRPRCNPHVANVHYLGGLLSAYDLSNEPILLEKAIELGDMLYSTFDTPNRLPPFVFSFQDLHDGKVIPDPYQNSAALGSLSLEFTRLAQLTGQDKYFDAVDRITRALADIQGTTLLPGLWPVYVNVRNSFEVSSNVFRMGGDGDALYEYLPKMHALLGGLDSSYERMYRRAYAAARNNLLYRPMVPESEESADILFLGAALVDETSGKVAHIAEMEHHACSAGGTFALAGRLLSRPEDVEIGERLARGCAWAHVATPSGLMPEKAQLLRCPSVDIPCAWDEERWLERQAPADSSPRPQSAERLPRGFWRIDNPRHLLRPEAAESLFVLYRVTGKTDLQDIAWDMFRAVERAAATSSGDAFAALADVTWSAEDGAAEHLDEMDVFFLGQTLKYFYLIFSDPGFVSLDDWVLNTEAHPFRRPVPA</sequence>
<keyword evidence="9" id="KW-0732">Signal</keyword>
<feature type="chain" id="PRO_5035457917" description="alpha-1,2-Mannosidase" evidence="9">
    <location>
        <begin position="30"/>
        <end position="605"/>
    </location>
</feature>
<dbReference type="PANTHER" id="PTHR11742:SF89">
    <property type="entry name" value="ALPHA-1,2-MANNOSIDASE"/>
    <property type="match status" value="1"/>
</dbReference>
<proteinExistence type="inferred from homology"/>
<comment type="similarity">
    <text evidence="3 8">Belongs to the glycosyl hydrolase 47 family.</text>
</comment>
<dbReference type="GO" id="GO:0004571">
    <property type="term" value="F:mannosyl-oligosaccharide 1,2-alpha-mannosidase activity"/>
    <property type="evidence" value="ECO:0007669"/>
    <property type="project" value="InterPro"/>
</dbReference>
<dbReference type="OrthoDB" id="8118055at2759"/>
<dbReference type="InterPro" id="IPR050749">
    <property type="entry name" value="Glycosyl_Hydrolase_47"/>
</dbReference>
<dbReference type="EC" id="3.2.1.-" evidence="8"/>
<dbReference type="GO" id="GO:0005783">
    <property type="term" value="C:endoplasmic reticulum"/>
    <property type="evidence" value="ECO:0007669"/>
    <property type="project" value="TreeGrafter"/>
</dbReference>
<dbReference type="UniPathway" id="UPA00378"/>
<evidence type="ECO:0000256" key="8">
    <source>
        <dbReference type="RuleBase" id="RU361193"/>
    </source>
</evidence>
<dbReference type="GO" id="GO:0016020">
    <property type="term" value="C:membrane"/>
    <property type="evidence" value="ECO:0007669"/>
    <property type="project" value="InterPro"/>
</dbReference>
<dbReference type="PRINTS" id="PR00747">
    <property type="entry name" value="GLYHDRLASE47"/>
</dbReference>
<organism evidence="10 11">
    <name type="scientific">Plectosphaerella cucumerina</name>
    <dbReference type="NCBI Taxonomy" id="40658"/>
    <lineage>
        <taxon>Eukaryota</taxon>
        <taxon>Fungi</taxon>
        <taxon>Dikarya</taxon>
        <taxon>Ascomycota</taxon>
        <taxon>Pezizomycotina</taxon>
        <taxon>Sordariomycetes</taxon>
        <taxon>Hypocreomycetidae</taxon>
        <taxon>Glomerellales</taxon>
        <taxon>Plectosphaerellaceae</taxon>
        <taxon>Plectosphaerella</taxon>
    </lineage>
</organism>
<reference evidence="10" key="1">
    <citation type="journal article" date="2021" name="Nat. Commun.">
        <title>Genetic determinants of endophytism in the Arabidopsis root mycobiome.</title>
        <authorList>
            <person name="Mesny F."/>
            <person name="Miyauchi S."/>
            <person name="Thiergart T."/>
            <person name="Pickel B."/>
            <person name="Atanasova L."/>
            <person name="Karlsson M."/>
            <person name="Huettel B."/>
            <person name="Barry K.W."/>
            <person name="Haridas S."/>
            <person name="Chen C."/>
            <person name="Bauer D."/>
            <person name="Andreopoulos W."/>
            <person name="Pangilinan J."/>
            <person name="LaButti K."/>
            <person name="Riley R."/>
            <person name="Lipzen A."/>
            <person name="Clum A."/>
            <person name="Drula E."/>
            <person name="Henrissat B."/>
            <person name="Kohler A."/>
            <person name="Grigoriev I.V."/>
            <person name="Martin F.M."/>
            <person name="Hacquard S."/>
        </authorList>
    </citation>
    <scope>NUCLEOTIDE SEQUENCE</scope>
    <source>
        <strain evidence="10">MPI-CAGE-AT-0016</strain>
    </source>
</reference>
<dbReference type="SUPFAM" id="SSF48225">
    <property type="entry name" value="Seven-hairpin glycosidases"/>
    <property type="match status" value="1"/>
</dbReference>